<dbReference type="AlphaFoldDB" id="A0A365QXU3"/>
<organism evidence="1 2">
    <name type="scientific">Burkholderia reimsis</name>
    <dbReference type="NCBI Taxonomy" id="2234132"/>
    <lineage>
        <taxon>Bacteria</taxon>
        <taxon>Pseudomonadati</taxon>
        <taxon>Pseudomonadota</taxon>
        <taxon>Betaproteobacteria</taxon>
        <taxon>Burkholderiales</taxon>
        <taxon>Burkholderiaceae</taxon>
        <taxon>Burkholderia</taxon>
    </lineage>
</organism>
<dbReference type="Proteomes" id="UP000252458">
    <property type="component" value="Unassembled WGS sequence"/>
</dbReference>
<dbReference type="EMBL" id="QMFZ01000007">
    <property type="protein sequence ID" value="RBB40524.1"/>
    <property type="molecule type" value="Genomic_DNA"/>
</dbReference>
<evidence type="ECO:0000313" key="1">
    <source>
        <dbReference type="EMBL" id="RBB40524.1"/>
    </source>
</evidence>
<proteinExistence type="predicted"/>
<keyword evidence="2" id="KW-1185">Reference proteome</keyword>
<reference evidence="1 2" key="1">
    <citation type="submission" date="2018-06" db="EMBL/GenBank/DDBJ databases">
        <title>Draft genome sequence of Burkholderia reimsis strain BE51 isolated from a French agricultural soil.</title>
        <authorList>
            <person name="Esmaeel Q."/>
        </authorList>
    </citation>
    <scope>NUCLEOTIDE SEQUENCE [LARGE SCALE GENOMIC DNA]</scope>
    <source>
        <strain evidence="1 2">BE51</strain>
    </source>
</reference>
<sequence>MLTYSVQKVGYDFDQLDPQGATDYASFMHAFDAFPWGAQHAQWDDTQTGPLPALVLQHADDQRELWVTALGDAHATGFQLFAVSMRMKKGLFGLGKGKLERNVDTIDVESRADVDTLCRLFCDRRYDELDRLAARHAERSATASGDDGDD</sequence>
<evidence type="ECO:0000313" key="2">
    <source>
        <dbReference type="Proteomes" id="UP000252458"/>
    </source>
</evidence>
<gene>
    <name evidence="1" type="ORF">DPV79_10800</name>
</gene>
<protein>
    <submittedName>
        <fullName evidence="1">Uncharacterized protein</fullName>
    </submittedName>
</protein>
<comment type="caution">
    <text evidence="1">The sequence shown here is derived from an EMBL/GenBank/DDBJ whole genome shotgun (WGS) entry which is preliminary data.</text>
</comment>
<dbReference type="RefSeq" id="WP_113045412.1">
    <property type="nucleotide sequence ID" value="NZ_QMFZ01000007.1"/>
</dbReference>
<name>A0A365QXU3_9BURK</name>
<accession>A0A365QXU3</accession>